<name>A0A0B6Y080_9EUPU</name>
<feature type="non-terminal residue" evidence="2">
    <location>
        <position position="70"/>
    </location>
</feature>
<feature type="non-terminal residue" evidence="2">
    <location>
        <position position="1"/>
    </location>
</feature>
<feature type="region of interest" description="Disordered" evidence="1">
    <location>
        <begin position="1"/>
        <end position="26"/>
    </location>
</feature>
<accession>A0A0B6Y080</accession>
<proteinExistence type="predicted"/>
<dbReference type="AlphaFoldDB" id="A0A0B6Y080"/>
<organism evidence="2">
    <name type="scientific">Arion vulgaris</name>
    <dbReference type="NCBI Taxonomy" id="1028688"/>
    <lineage>
        <taxon>Eukaryota</taxon>
        <taxon>Metazoa</taxon>
        <taxon>Spiralia</taxon>
        <taxon>Lophotrochozoa</taxon>
        <taxon>Mollusca</taxon>
        <taxon>Gastropoda</taxon>
        <taxon>Heterobranchia</taxon>
        <taxon>Euthyneura</taxon>
        <taxon>Panpulmonata</taxon>
        <taxon>Eupulmonata</taxon>
        <taxon>Stylommatophora</taxon>
        <taxon>Helicina</taxon>
        <taxon>Arionoidea</taxon>
        <taxon>Arionidae</taxon>
        <taxon>Arion</taxon>
    </lineage>
</organism>
<feature type="compositionally biased region" description="Polar residues" evidence="1">
    <location>
        <begin position="1"/>
        <end position="25"/>
    </location>
</feature>
<dbReference type="EMBL" id="HACG01002857">
    <property type="protein sequence ID" value="CEK49722.1"/>
    <property type="molecule type" value="Transcribed_RNA"/>
</dbReference>
<protein>
    <submittedName>
        <fullName evidence="2">Uncharacterized protein</fullName>
    </submittedName>
</protein>
<gene>
    <name evidence="2" type="primary">ORF8612</name>
</gene>
<reference evidence="2" key="1">
    <citation type="submission" date="2014-12" db="EMBL/GenBank/DDBJ databases">
        <title>Insight into the proteome of Arion vulgaris.</title>
        <authorList>
            <person name="Aradska J."/>
            <person name="Bulat T."/>
            <person name="Smidak R."/>
            <person name="Sarate P."/>
            <person name="Gangsoo J."/>
            <person name="Sialana F."/>
            <person name="Bilban M."/>
            <person name="Lubec G."/>
        </authorList>
    </citation>
    <scope>NUCLEOTIDE SEQUENCE</scope>
    <source>
        <tissue evidence="2">Skin</tissue>
    </source>
</reference>
<evidence type="ECO:0000256" key="1">
    <source>
        <dbReference type="SAM" id="MobiDB-lite"/>
    </source>
</evidence>
<evidence type="ECO:0000313" key="2">
    <source>
        <dbReference type="EMBL" id="CEK49722.1"/>
    </source>
</evidence>
<sequence length="70" mass="7638">IRFTNLTEQGSVNSEKGKDTSSSQVLAEEDSNNIVNYYDNSDLANLISLPHFTVSSPSTLHTDSGTKTNF</sequence>